<comment type="caution">
    <text evidence="2">The sequence shown here is derived from an EMBL/GenBank/DDBJ whole genome shotgun (WGS) entry which is preliminary data.</text>
</comment>
<dbReference type="EMBL" id="AZEC01000008">
    <property type="protein sequence ID" value="KRL12451.1"/>
    <property type="molecule type" value="Genomic_DNA"/>
</dbReference>
<sequence length="413" mass="46756">MDYVTMFQEIQAVMRKDYAGAQDKQDWPIQHPDLATLTQVPDDHAFLHLIQQYLGQYRDDHVFFFNDQIPYQKVSFSVRRYQDILYVTAVNQESRLKLGTAITAIDGLTIPAVVKAHRLELDPIPERQLFGGILQAAQTVTLNDGKILSLRHFSVQSDPGVFTYRQLQSDMGYVKMTNFADYTAIQQFYQQYWPQITALPKLVIDVRVNNGGDDDNFRPLLNAMYVGTVDKSKSEPDTNMQVNATPRNYRNWQSQFTPLLPKMDDSGRQMVTRITAFLKAHQADGLISFDVPGGEETTEKIHGTDLPKRIVVLSDRYCGSSGDSFVLAAKKSPKTTVIGRATYGVWDYANVVTQDLGHFHLAYPITRADWIDRGAGIDGVGVQPDIHLPWTPEMITEDQDLAYAEHFLNKSAL</sequence>
<protein>
    <recommendedName>
        <fullName evidence="1">Tail specific protease domain-containing protein</fullName>
    </recommendedName>
</protein>
<accession>A0A0R1N681</accession>
<evidence type="ECO:0000313" key="2">
    <source>
        <dbReference type="EMBL" id="KRL12451.1"/>
    </source>
</evidence>
<dbReference type="GO" id="GO:0008236">
    <property type="term" value="F:serine-type peptidase activity"/>
    <property type="evidence" value="ECO:0007669"/>
    <property type="project" value="InterPro"/>
</dbReference>
<dbReference type="InterPro" id="IPR005151">
    <property type="entry name" value="Tail-specific_protease"/>
</dbReference>
<dbReference type="Pfam" id="PF03572">
    <property type="entry name" value="Peptidase_S41"/>
    <property type="match status" value="1"/>
</dbReference>
<dbReference type="Gene3D" id="3.90.226.10">
    <property type="entry name" value="2-enoyl-CoA Hydratase, Chain A, domain 1"/>
    <property type="match status" value="1"/>
</dbReference>
<dbReference type="GO" id="GO:0006508">
    <property type="term" value="P:proteolysis"/>
    <property type="evidence" value="ECO:0007669"/>
    <property type="project" value="InterPro"/>
</dbReference>
<feature type="domain" description="Tail specific protease" evidence="1">
    <location>
        <begin position="170"/>
        <end position="387"/>
    </location>
</feature>
<gene>
    <name evidence="2" type="ORF">FD09_GL003037</name>
</gene>
<evidence type="ECO:0000313" key="3">
    <source>
        <dbReference type="Proteomes" id="UP000051330"/>
    </source>
</evidence>
<reference evidence="2 3" key="1">
    <citation type="journal article" date="2015" name="Genome Announc.">
        <title>Expanding the biotechnology potential of lactobacilli through comparative genomics of 213 strains and associated genera.</title>
        <authorList>
            <person name="Sun Z."/>
            <person name="Harris H.M."/>
            <person name="McCann A."/>
            <person name="Guo C."/>
            <person name="Argimon S."/>
            <person name="Zhang W."/>
            <person name="Yang X."/>
            <person name="Jeffery I.B."/>
            <person name="Cooney J.C."/>
            <person name="Kagawa T.F."/>
            <person name="Liu W."/>
            <person name="Song Y."/>
            <person name="Salvetti E."/>
            <person name="Wrobel A."/>
            <person name="Rasinkangas P."/>
            <person name="Parkhill J."/>
            <person name="Rea M.C."/>
            <person name="O'Sullivan O."/>
            <person name="Ritari J."/>
            <person name="Douillard F.P."/>
            <person name="Paul Ross R."/>
            <person name="Yang R."/>
            <person name="Briner A.E."/>
            <person name="Felis G.E."/>
            <person name="de Vos W.M."/>
            <person name="Barrangou R."/>
            <person name="Klaenhammer T.R."/>
            <person name="Caufield P.W."/>
            <person name="Cui Y."/>
            <person name="Zhang H."/>
            <person name="O'Toole P.W."/>
        </authorList>
    </citation>
    <scope>NUCLEOTIDE SEQUENCE [LARGE SCALE GENOMIC DNA]</scope>
    <source>
        <strain evidence="2 3">DSM 12744</strain>
    </source>
</reference>
<dbReference type="STRING" id="1423792.FD09_GL003037"/>
<dbReference type="AlphaFoldDB" id="A0A0R1N681"/>
<keyword evidence="3" id="KW-1185">Reference proteome</keyword>
<dbReference type="OrthoDB" id="2327485at2"/>
<evidence type="ECO:0000259" key="1">
    <source>
        <dbReference type="Pfam" id="PF03572"/>
    </source>
</evidence>
<dbReference type="Proteomes" id="UP000051330">
    <property type="component" value="Unassembled WGS sequence"/>
</dbReference>
<organism evidence="2 3">
    <name type="scientific">Schleiferilactobacillus perolens DSM 12744</name>
    <dbReference type="NCBI Taxonomy" id="1423792"/>
    <lineage>
        <taxon>Bacteria</taxon>
        <taxon>Bacillati</taxon>
        <taxon>Bacillota</taxon>
        <taxon>Bacilli</taxon>
        <taxon>Lactobacillales</taxon>
        <taxon>Lactobacillaceae</taxon>
        <taxon>Schleiferilactobacillus</taxon>
    </lineage>
</organism>
<dbReference type="PATRIC" id="fig|1423792.3.peg.3121"/>
<proteinExistence type="predicted"/>
<name>A0A0R1N681_9LACO</name>
<dbReference type="InterPro" id="IPR029045">
    <property type="entry name" value="ClpP/crotonase-like_dom_sf"/>
</dbReference>
<dbReference type="RefSeq" id="WP_057820873.1">
    <property type="nucleotide sequence ID" value="NZ_AZEC01000008.1"/>
</dbReference>
<dbReference type="SUPFAM" id="SSF52096">
    <property type="entry name" value="ClpP/crotonase"/>
    <property type="match status" value="1"/>
</dbReference>